<dbReference type="EMBL" id="CACRXK020000740">
    <property type="protein sequence ID" value="CAB3984443.1"/>
    <property type="molecule type" value="Genomic_DNA"/>
</dbReference>
<dbReference type="SMART" id="SM00487">
    <property type="entry name" value="DEXDc"/>
    <property type="match status" value="1"/>
</dbReference>
<keyword evidence="2" id="KW-0547">Nucleotide-binding</keyword>
<evidence type="ECO:0000256" key="3">
    <source>
        <dbReference type="ARBA" id="ARBA00022840"/>
    </source>
</evidence>
<dbReference type="GO" id="GO:0043138">
    <property type="term" value="F:3'-5' DNA helicase activity"/>
    <property type="evidence" value="ECO:0007669"/>
    <property type="project" value="UniProtKB-EC"/>
</dbReference>
<dbReference type="OrthoDB" id="5982332at2759"/>
<dbReference type="Proteomes" id="UP001152795">
    <property type="component" value="Unassembled WGS sequence"/>
</dbReference>
<keyword evidence="4" id="KW-0238">DNA-binding</keyword>
<dbReference type="Pfam" id="PF00271">
    <property type="entry name" value="Helicase_C"/>
    <property type="match status" value="1"/>
</dbReference>
<keyword evidence="3" id="KW-0067">ATP-binding</keyword>
<dbReference type="GO" id="GO:0005694">
    <property type="term" value="C:chromosome"/>
    <property type="evidence" value="ECO:0007669"/>
    <property type="project" value="TreeGrafter"/>
</dbReference>
<dbReference type="SUPFAM" id="SSF52540">
    <property type="entry name" value="P-loop containing nucleoside triphosphate hydrolases"/>
    <property type="match status" value="1"/>
</dbReference>
<dbReference type="PANTHER" id="PTHR13710:SF153">
    <property type="entry name" value="RECQ-LIKE DNA HELICASE BLM"/>
    <property type="match status" value="1"/>
</dbReference>
<name>A0A6S7G2E7_PARCT</name>
<dbReference type="PROSITE" id="PS51192">
    <property type="entry name" value="HELICASE_ATP_BIND_1"/>
    <property type="match status" value="1"/>
</dbReference>
<dbReference type="InterPro" id="IPR027417">
    <property type="entry name" value="P-loop_NTPase"/>
</dbReference>
<dbReference type="InterPro" id="IPR014001">
    <property type="entry name" value="Helicase_ATP-bd"/>
</dbReference>
<protein>
    <recommendedName>
        <fullName evidence="8">DNA 3'-5' helicase</fullName>
        <ecNumber evidence="8">5.6.2.4</ecNumber>
    </recommendedName>
    <alternativeName>
        <fullName evidence="9">DNA 3'-5' helicase BLM</fullName>
    </alternativeName>
</protein>
<dbReference type="EC" id="5.6.2.4" evidence="8"/>
<proteinExistence type="inferred from homology"/>
<dbReference type="SMART" id="SM00490">
    <property type="entry name" value="HELICc"/>
    <property type="match status" value="1"/>
</dbReference>
<dbReference type="GO" id="GO:0005524">
    <property type="term" value="F:ATP binding"/>
    <property type="evidence" value="ECO:0007669"/>
    <property type="project" value="UniProtKB-KW"/>
</dbReference>
<evidence type="ECO:0000256" key="8">
    <source>
        <dbReference type="ARBA" id="ARBA00034808"/>
    </source>
</evidence>
<dbReference type="GO" id="GO:0003677">
    <property type="term" value="F:DNA binding"/>
    <property type="evidence" value="ECO:0007669"/>
    <property type="project" value="UniProtKB-KW"/>
</dbReference>
<dbReference type="AlphaFoldDB" id="A0A6S7G2E7"/>
<dbReference type="GO" id="GO:0005737">
    <property type="term" value="C:cytoplasm"/>
    <property type="evidence" value="ECO:0007669"/>
    <property type="project" value="TreeGrafter"/>
</dbReference>
<keyword evidence="5" id="KW-0413">Isomerase</keyword>
<keyword evidence="11" id="KW-1185">Reference proteome</keyword>
<evidence type="ECO:0000256" key="7">
    <source>
        <dbReference type="ARBA" id="ARBA00034617"/>
    </source>
</evidence>
<dbReference type="GO" id="GO:0005634">
    <property type="term" value="C:nucleus"/>
    <property type="evidence" value="ECO:0007669"/>
    <property type="project" value="TreeGrafter"/>
</dbReference>
<evidence type="ECO:0000313" key="11">
    <source>
        <dbReference type="Proteomes" id="UP001152795"/>
    </source>
</evidence>
<dbReference type="Gene3D" id="3.40.50.300">
    <property type="entry name" value="P-loop containing nucleotide triphosphate hydrolases"/>
    <property type="match status" value="2"/>
</dbReference>
<dbReference type="PANTHER" id="PTHR13710">
    <property type="entry name" value="DNA HELICASE RECQ FAMILY MEMBER"/>
    <property type="match status" value="1"/>
</dbReference>
<keyword evidence="6" id="KW-0539">Nucleus</keyword>
<dbReference type="InterPro" id="IPR011545">
    <property type="entry name" value="DEAD/DEAH_box_helicase_dom"/>
</dbReference>
<keyword evidence="10" id="KW-0347">Helicase</keyword>
<sequence length="581" mass="65526">MITLNSFFHSIRYALDTLHYEGIFLKVKQYIALDSVLQGHDTIAVLPTGYGKSIIFHLLPFICDHINIRKYAGSSSNNAVLVISPLNSLINDQITILQNRGVDAVVLNTSLVGDAELRGNTTENDGDEEHVINKSKFVIDTASQEHLEKRKFNLVYAHPESFISCKEGRQLLMSSTFQEKISTIVIDEAHLVAEWGREFRKDYGKLSQLTSLFPYSPVLLLTATAPNQTREVLIANLSLKDPRIIIANLNRKNIYIEKSKRLASSLGEESYHSILLSIAKDLKQQLVNYPLTIIYTPLKWCGYAYKLFLDVIGEESFHPKRIAEPKNCLFAQYHSPQTDERKREILSQLQGSDKSKVPRVVFATVAIGMGVNISDVRQVIHIGPPRTLEAYYQEIGRAGRDGEPARATLYYNGHDIASNKPGMTDEMRDFCHEETVCLRDIILKHLGSPMMTTFSCVKHCCCTNCSKQCQCTSCKSTQPKIAMQEQAVPQLEARKAQRQLSKRQRDTINLVMREYRMKLAQVGYCINGIDASTGVTLELIDAIVENCEFLTSSSDLFSSYEIWDIKHAEDLFAIIVNICGQ</sequence>
<evidence type="ECO:0000256" key="4">
    <source>
        <dbReference type="ARBA" id="ARBA00023125"/>
    </source>
</evidence>
<comment type="catalytic activity">
    <reaction evidence="7">
        <text>Couples ATP hydrolysis with the unwinding of duplex DNA by translocating in the 3'-5' direction.</text>
        <dbReference type="EC" id="5.6.2.4"/>
    </reaction>
</comment>
<dbReference type="GO" id="GO:0000724">
    <property type="term" value="P:double-strand break repair via homologous recombination"/>
    <property type="evidence" value="ECO:0007669"/>
    <property type="project" value="TreeGrafter"/>
</dbReference>
<dbReference type="PROSITE" id="PS51194">
    <property type="entry name" value="HELICASE_CTER"/>
    <property type="match status" value="1"/>
</dbReference>
<evidence type="ECO:0000256" key="6">
    <source>
        <dbReference type="ARBA" id="ARBA00023242"/>
    </source>
</evidence>
<dbReference type="GO" id="GO:0009378">
    <property type="term" value="F:four-way junction helicase activity"/>
    <property type="evidence" value="ECO:0007669"/>
    <property type="project" value="TreeGrafter"/>
</dbReference>
<evidence type="ECO:0000313" key="10">
    <source>
        <dbReference type="EMBL" id="CAB3984443.1"/>
    </source>
</evidence>
<evidence type="ECO:0000256" key="9">
    <source>
        <dbReference type="ARBA" id="ARBA00044542"/>
    </source>
</evidence>
<dbReference type="InterPro" id="IPR001650">
    <property type="entry name" value="Helicase_C-like"/>
</dbReference>
<reference evidence="10" key="1">
    <citation type="submission" date="2020-04" db="EMBL/GenBank/DDBJ databases">
        <authorList>
            <person name="Alioto T."/>
            <person name="Alioto T."/>
            <person name="Gomez Garrido J."/>
        </authorList>
    </citation>
    <scope>NUCLEOTIDE SEQUENCE</scope>
    <source>
        <strain evidence="10">A484AB</strain>
    </source>
</reference>
<gene>
    <name evidence="10" type="ORF">PACLA_8A082356</name>
</gene>
<accession>A0A6S7G2E7</accession>
<evidence type="ECO:0000256" key="2">
    <source>
        <dbReference type="ARBA" id="ARBA00022741"/>
    </source>
</evidence>
<keyword evidence="10" id="KW-0378">Hydrolase</keyword>
<evidence type="ECO:0000256" key="1">
    <source>
        <dbReference type="ARBA" id="ARBA00005446"/>
    </source>
</evidence>
<organism evidence="10 11">
    <name type="scientific">Paramuricea clavata</name>
    <name type="common">Red gorgonian</name>
    <name type="synonym">Violescent sea-whip</name>
    <dbReference type="NCBI Taxonomy" id="317549"/>
    <lineage>
        <taxon>Eukaryota</taxon>
        <taxon>Metazoa</taxon>
        <taxon>Cnidaria</taxon>
        <taxon>Anthozoa</taxon>
        <taxon>Octocorallia</taxon>
        <taxon>Malacalcyonacea</taxon>
        <taxon>Plexauridae</taxon>
        <taxon>Paramuricea</taxon>
    </lineage>
</organism>
<dbReference type="Pfam" id="PF00270">
    <property type="entry name" value="DEAD"/>
    <property type="match status" value="1"/>
</dbReference>
<comment type="similarity">
    <text evidence="1">Belongs to the helicase family. RecQ subfamily.</text>
</comment>
<comment type="caution">
    <text evidence="10">The sequence shown here is derived from an EMBL/GenBank/DDBJ whole genome shotgun (WGS) entry which is preliminary data.</text>
</comment>
<evidence type="ECO:0000256" key="5">
    <source>
        <dbReference type="ARBA" id="ARBA00023235"/>
    </source>
</evidence>